<comment type="function">
    <text evidence="10">Pyrophosphatase that catalyzes the hydrolysis of nucleoside triphosphates to their monophosphate derivatives, with a high preference for the non-canonical purine nucleotides XTP (xanthosine triphosphate), dITP (deoxyinosine triphosphate) and ITP. Seems to function as a house-cleaning enzyme that removes non-canonical purine nucleotides from the nucleotide pool, thus preventing their incorporation into DNA/RNA and avoiding chromosomal lesions.</text>
</comment>
<evidence type="ECO:0000256" key="8">
    <source>
        <dbReference type="ARBA" id="ARBA00051875"/>
    </source>
</evidence>
<keyword evidence="13" id="KW-1185">Reference proteome</keyword>
<comment type="caution">
    <text evidence="12">The sequence shown here is derived from an EMBL/GenBank/DDBJ whole genome shotgun (WGS) entry which is preliminary data.</text>
</comment>
<evidence type="ECO:0000256" key="2">
    <source>
        <dbReference type="ARBA" id="ARBA00011738"/>
    </source>
</evidence>
<dbReference type="GO" id="GO:0046872">
    <property type="term" value="F:metal ion binding"/>
    <property type="evidence" value="ECO:0007669"/>
    <property type="project" value="UniProtKB-KW"/>
</dbReference>
<dbReference type="CDD" id="cd00515">
    <property type="entry name" value="HAM1"/>
    <property type="match status" value="1"/>
</dbReference>
<evidence type="ECO:0000313" key="12">
    <source>
        <dbReference type="EMBL" id="MBP3192130.1"/>
    </source>
</evidence>
<comment type="catalytic activity">
    <reaction evidence="10">
        <text>ITP + H2O = IMP + diphosphate + H(+)</text>
        <dbReference type="Rhea" id="RHEA:29399"/>
        <dbReference type="ChEBI" id="CHEBI:15377"/>
        <dbReference type="ChEBI" id="CHEBI:15378"/>
        <dbReference type="ChEBI" id="CHEBI:33019"/>
        <dbReference type="ChEBI" id="CHEBI:58053"/>
        <dbReference type="ChEBI" id="CHEBI:61402"/>
        <dbReference type="EC" id="3.6.1.66"/>
    </reaction>
</comment>
<evidence type="ECO:0000256" key="9">
    <source>
        <dbReference type="ARBA" id="ARBA00052017"/>
    </source>
</evidence>
<dbReference type="GO" id="GO:0036220">
    <property type="term" value="F:ITP diphosphatase activity"/>
    <property type="evidence" value="ECO:0007669"/>
    <property type="project" value="UniProtKB-UniRule"/>
</dbReference>
<evidence type="ECO:0000256" key="1">
    <source>
        <dbReference type="ARBA" id="ARBA00008023"/>
    </source>
</evidence>
<sequence>MTFAVRKNTLVLATGNPDKVAEIDALLRDKGWIVRPLKDLAGSVDIDETGTTLQENAAIKARFVHKLTGKPALADDTGLEVDALDGHPGVYSARYAGPEATASDNRKKLLDELGDVTDPQSRKARFRTVIAFVDDSGEEFFEGVCEGHITTGERGDGGFGYDPVFQPDHPAGGNLTFAEMDADTKNRISHRGKALQNFLKRFP</sequence>
<dbReference type="HAMAP" id="MF_01405">
    <property type="entry name" value="Non_canon_purine_NTPase"/>
    <property type="match status" value="1"/>
</dbReference>
<feature type="binding site" evidence="10">
    <location>
        <begin position="159"/>
        <end position="162"/>
    </location>
    <ligand>
        <name>substrate</name>
    </ligand>
</feature>
<dbReference type="InterPro" id="IPR002637">
    <property type="entry name" value="RdgB/HAM1"/>
</dbReference>
<proteinExistence type="inferred from homology"/>
<evidence type="ECO:0000256" key="3">
    <source>
        <dbReference type="ARBA" id="ARBA00022723"/>
    </source>
</evidence>
<keyword evidence="5 10" id="KW-0378">Hydrolase</keyword>
<dbReference type="GO" id="GO:0009146">
    <property type="term" value="P:purine nucleoside triphosphate catabolic process"/>
    <property type="evidence" value="ECO:0007669"/>
    <property type="project" value="UniProtKB-UniRule"/>
</dbReference>
<organism evidence="12 13">
    <name type="scientific">Natronogracilivirga saccharolytica</name>
    <dbReference type="NCBI Taxonomy" id="2812953"/>
    <lineage>
        <taxon>Bacteria</taxon>
        <taxon>Pseudomonadati</taxon>
        <taxon>Balneolota</taxon>
        <taxon>Balneolia</taxon>
        <taxon>Balneolales</taxon>
        <taxon>Cyclonatronaceae</taxon>
        <taxon>Natronogracilivirga</taxon>
    </lineage>
</organism>
<reference evidence="12" key="1">
    <citation type="submission" date="2021-02" db="EMBL/GenBank/DDBJ databases">
        <title>Natronogracilivirga saccharolytica gen. nov. sp. nov. a new anaerobic, haloalkiliphilic carbohydrate-fermenting bacterium from soda lake and proposing of Cyclonatronumiaceae fam. nov. in the phylum Balneolaeota.</title>
        <authorList>
            <person name="Zhilina T.N."/>
            <person name="Sorokin D.Y."/>
            <person name="Zavarzina D.G."/>
            <person name="Toshchakov S.V."/>
            <person name="Kublanov I.V."/>
        </authorList>
    </citation>
    <scope>NUCLEOTIDE SEQUENCE</scope>
    <source>
        <strain evidence="12">Z-1702</strain>
    </source>
</reference>
<dbReference type="GO" id="GO:0000166">
    <property type="term" value="F:nucleotide binding"/>
    <property type="evidence" value="ECO:0007669"/>
    <property type="project" value="UniProtKB-KW"/>
</dbReference>
<comment type="similarity">
    <text evidence="1 10 11">Belongs to the HAM1 NTPase family.</text>
</comment>
<keyword evidence="4 10" id="KW-0547">Nucleotide-binding</keyword>
<evidence type="ECO:0000256" key="4">
    <source>
        <dbReference type="ARBA" id="ARBA00022741"/>
    </source>
</evidence>
<comment type="catalytic activity">
    <reaction evidence="8 10">
        <text>dITP + H2O = dIMP + diphosphate + H(+)</text>
        <dbReference type="Rhea" id="RHEA:28342"/>
        <dbReference type="ChEBI" id="CHEBI:15377"/>
        <dbReference type="ChEBI" id="CHEBI:15378"/>
        <dbReference type="ChEBI" id="CHEBI:33019"/>
        <dbReference type="ChEBI" id="CHEBI:61194"/>
        <dbReference type="ChEBI" id="CHEBI:61382"/>
        <dbReference type="EC" id="3.6.1.66"/>
    </reaction>
</comment>
<evidence type="ECO:0000313" key="13">
    <source>
        <dbReference type="Proteomes" id="UP000673975"/>
    </source>
</evidence>
<dbReference type="InterPro" id="IPR029001">
    <property type="entry name" value="ITPase-like_fam"/>
</dbReference>
<dbReference type="EC" id="3.6.1.66" evidence="10"/>
<comment type="catalytic activity">
    <reaction evidence="9 10">
        <text>XTP + H2O = XMP + diphosphate + H(+)</text>
        <dbReference type="Rhea" id="RHEA:28610"/>
        <dbReference type="ChEBI" id="CHEBI:15377"/>
        <dbReference type="ChEBI" id="CHEBI:15378"/>
        <dbReference type="ChEBI" id="CHEBI:33019"/>
        <dbReference type="ChEBI" id="CHEBI:57464"/>
        <dbReference type="ChEBI" id="CHEBI:61314"/>
        <dbReference type="EC" id="3.6.1.66"/>
    </reaction>
</comment>
<dbReference type="PANTHER" id="PTHR11067:SF9">
    <property type="entry name" value="INOSINE TRIPHOSPHATE PYROPHOSPHATASE"/>
    <property type="match status" value="1"/>
</dbReference>
<accession>A0A8J7RHX4</accession>
<keyword evidence="7 10" id="KW-0546">Nucleotide metabolism</keyword>
<feature type="binding site" evidence="10">
    <location>
        <position position="47"/>
    </location>
    <ligand>
        <name>Mg(2+)</name>
        <dbReference type="ChEBI" id="CHEBI:18420"/>
    </ligand>
</feature>
<dbReference type="GO" id="GO:0017111">
    <property type="term" value="F:ribonucleoside triphosphate phosphatase activity"/>
    <property type="evidence" value="ECO:0007669"/>
    <property type="project" value="InterPro"/>
</dbReference>
<evidence type="ECO:0000256" key="10">
    <source>
        <dbReference type="HAMAP-Rule" id="MF_01405"/>
    </source>
</evidence>
<keyword evidence="6 10" id="KW-0460">Magnesium</keyword>
<dbReference type="EMBL" id="JAFIDN010000003">
    <property type="protein sequence ID" value="MBP3192130.1"/>
    <property type="molecule type" value="Genomic_DNA"/>
</dbReference>
<dbReference type="SUPFAM" id="SSF52972">
    <property type="entry name" value="ITPase-like"/>
    <property type="match status" value="1"/>
</dbReference>
<name>A0A8J7RHX4_9BACT</name>
<dbReference type="GO" id="GO:0036222">
    <property type="term" value="F:XTP diphosphatase activity"/>
    <property type="evidence" value="ECO:0007669"/>
    <property type="project" value="UniProtKB-UniRule"/>
</dbReference>
<evidence type="ECO:0000256" key="7">
    <source>
        <dbReference type="ARBA" id="ARBA00023080"/>
    </source>
</evidence>
<dbReference type="Proteomes" id="UP000673975">
    <property type="component" value="Unassembled WGS sequence"/>
</dbReference>
<dbReference type="RefSeq" id="WP_210511025.1">
    <property type="nucleotide sequence ID" value="NZ_JAFIDN010000003.1"/>
</dbReference>
<evidence type="ECO:0000256" key="5">
    <source>
        <dbReference type="ARBA" id="ARBA00022801"/>
    </source>
</evidence>
<comment type="subunit">
    <text evidence="2 10">Homodimer.</text>
</comment>
<protein>
    <recommendedName>
        <fullName evidence="10">dITP/XTP pyrophosphatase</fullName>
        <ecNumber evidence="10">3.6.1.66</ecNumber>
    </recommendedName>
    <alternativeName>
        <fullName evidence="10">Non-canonical purine NTP pyrophosphatase</fullName>
    </alternativeName>
    <alternativeName>
        <fullName evidence="10">Non-standard purine NTP pyrophosphatase</fullName>
    </alternativeName>
    <alternativeName>
        <fullName evidence="10">Nucleoside-triphosphate diphosphatase</fullName>
    </alternativeName>
    <alternativeName>
        <fullName evidence="10">Nucleoside-triphosphate pyrophosphatase</fullName>
        <shortName evidence="10">NTPase</shortName>
    </alternativeName>
</protein>
<feature type="binding site" evidence="10">
    <location>
        <position position="76"/>
    </location>
    <ligand>
        <name>Mg(2+)</name>
        <dbReference type="ChEBI" id="CHEBI:18420"/>
    </ligand>
</feature>
<dbReference type="GO" id="GO:0005829">
    <property type="term" value="C:cytosol"/>
    <property type="evidence" value="ECO:0007669"/>
    <property type="project" value="TreeGrafter"/>
</dbReference>
<feature type="binding site" evidence="10">
    <location>
        <position position="77"/>
    </location>
    <ligand>
        <name>substrate</name>
    </ligand>
</feature>
<feature type="binding site" evidence="10">
    <location>
        <position position="185"/>
    </location>
    <ligand>
        <name>substrate</name>
    </ligand>
</feature>
<dbReference type="NCBIfam" id="TIGR00042">
    <property type="entry name" value="RdgB/HAM1 family non-canonical purine NTP pyrophosphatase"/>
    <property type="match status" value="1"/>
</dbReference>
<evidence type="ECO:0000256" key="6">
    <source>
        <dbReference type="ARBA" id="ARBA00022842"/>
    </source>
</evidence>
<evidence type="ECO:0000256" key="11">
    <source>
        <dbReference type="RuleBase" id="RU003781"/>
    </source>
</evidence>
<feature type="binding site" evidence="10">
    <location>
        <begin position="190"/>
        <end position="191"/>
    </location>
    <ligand>
        <name>substrate</name>
    </ligand>
</feature>
<dbReference type="InterPro" id="IPR020922">
    <property type="entry name" value="dITP/XTP_pyrophosphatase"/>
</dbReference>
<keyword evidence="3 10" id="KW-0479">Metal-binding</keyword>
<dbReference type="PANTHER" id="PTHR11067">
    <property type="entry name" value="INOSINE TRIPHOSPHATE PYROPHOSPHATASE/HAM1 PROTEIN"/>
    <property type="match status" value="1"/>
</dbReference>
<gene>
    <name evidence="12" type="primary">rdgB</name>
    <name evidence="12" type="ORF">NATSA_05590</name>
</gene>
<feature type="binding site" evidence="10">
    <location>
        <begin position="14"/>
        <end position="19"/>
    </location>
    <ligand>
        <name>substrate</name>
    </ligand>
</feature>
<dbReference type="FunFam" id="3.90.950.10:FF:000001">
    <property type="entry name" value="dITP/XTP pyrophosphatase"/>
    <property type="match status" value="1"/>
</dbReference>
<dbReference type="Pfam" id="PF01725">
    <property type="entry name" value="Ham1p_like"/>
    <property type="match status" value="1"/>
</dbReference>
<dbReference type="GO" id="GO:0035870">
    <property type="term" value="F:dITP diphosphatase activity"/>
    <property type="evidence" value="ECO:0007669"/>
    <property type="project" value="UniProtKB-UniRule"/>
</dbReference>
<dbReference type="GO" id="GO:0009117">
    <property type="term" value="P:nucleotide metabolic process"/>
    <property type="evidence" value="ECO:0007669"/>
    <property type="project" value="UniProtKB-KW"/>
</dbReference>
<comment type="cofactor">
    <cofactor evidence="10">
        <name>Mg(2+)</name>
        <dbReference type="ChEBI" id="CHEBI:18420"/>
    </cofactor>
    <text evidence="10">Binds 1 Mg(2+) ion per subunit.</text>
</comment>
<dbReference type="Gene3D" id="3.90.950.10">
    <property type="match status" value="1"/>
</dbReference>
<dbReference type="AlphaFoldDB" id="A0A8J7RHX4"/>
<feature type="active site" description="Proton acceptor" evidence="10">
    <location>
        <position position="76"/>
    </location>
</feature>